<sequence length="142" mass="16498">MYSYEDRIRAVKLYLKLGKRLTATVRQLGYPTTKSLERWYHTYERCLDLPRERICLRPRYSAEQKKAATDHYMSHGQCLAATTKALGYPGRGTLVAWLDELHPERKKRVLGNQSGRTSTMVAQLMQSHAPFWYARRCSSVIS</sequence>
<organism evidence="1 2">
    <name type="scientific">Burkholderia contaminans</name>
    <dbReference type="NCBI Taxonomy" id="488447"/>
    <lineage>
        <taxon>Bacteria</taxon>
        <taxon>Pseudomonadati</taxon>
        <taxon>Pseudomonadota</taxon>
        <taxon>Betaproteobacteria</taxon>
        <taxon>Burkholderiales</taxon>
        <taxon>Burkholderiaceae</taxon>
        <taxon>Burkholderia</taxon>
        <taxon>Burkholderia cepacia complex</taxon>
    </lineage>
</organism>
<reference evidence="1 2" key="1">
    <citation type="submission" date="2019-09" db="EMBL/GenBank/DDBJ databases">
        <authorList>
            <person name="Depoorter E."/>
        </authorList>
    </citation>
    <scope>NUCLEOTIDE SEQUENCE [LARGE SCALE GENOMIC DNA]</scope>
    <source>
        <strain evidence="1">R-71033</strain>
    </source>
</reference>
<dbReference type="Proteomes" id="UP000494109">
    <property type="component" value="Unassembled WGS sequence"/>
</dbReference>
<protein>
    <submittedName>
        <fullName evidence="1">Integrase catalytic region</fullName>
    </submittedName>
</protein>
<proteinExistence type="predicted"/>
<dbReference type="EMBL" id="CABVQS010000043">
    <property type="protein sequence ID" value="VWD62663.1"/>
    <property type="molecule type" value="Genomic_DNA"/>
</dbReference>
<evidence type="ECO:0000313" key="2">
    <source>
        <dbReference type="Proteomes" id="UP000494109"/>
    </source>
</evidence>
<accession>A0A6P3BV96</accession>
<dbReference type="AlphaFoldDB" id="A0A6P3BV96"/>
<evidence type="ECO:0000313" key="1">
    <source>
        <dbReference type="EMBL" id="VWD62663.1"/>
    </source>
</evidence>
<gene>
    <name evidence="1" type="ORF">BCO71033_06796</name>
</gene>
<name>A0A6P3BV96_9BURK</name>